<dbReference type="PRINTS" id="PR00080">
    <property type="entry name" value="SDRFAMILY"/>
</dbReference>
<dbReference type="Pfam" id="PF13561">
    <property type="entry name" value="adh_short_C2"/>
    <property type="match status" value="1"/>
</dbReference>
<organism evidence="2 3">
    <name type="scientific">Salinimicrobium gaetbulicola</name>
    <dbReference type="NCBI Taxonomy" id="999702"/>
    <lineage>
        <taxon>Bacteria</taxon>
        <taxon>Pseudomonadati</taxon>
        <taxon>Bacteroidota</taxon>
        <taxon>Flavobacteriia</taxon>
        <taxon>Flavobacteriales</taxon>
        <taxon>Flavobacteriaceae</taxon>
        <taxon>Salinimicrobium</taxon>
    </lineage>
</organism>
<reference evidence="3" key="1">
    <citation type="journal article" date="2019" name="Int. J. Syst. Evol. Microbiol.">
        <title>The Global Catalogue of Microorganisms (GCM) 10K type strain sequencing project: providing services to taxonomists for standard genome sequencing and annotation.</title>
        <authorList>
            <consortium name="The Broad Institute Genomics Platform"/>
            <consortium name="The Broad Institute Genome Sequencing Center for Infectious Disease"/>
            <person name="Wu L."/>
            <person name="Ma J."/>
        </authorList>
    </citation>
    <scope>NUCLEOTIDE SEQUENCE [LARGE SCALE GENOMIC DNA]</scope>
    <source>
        <strain evidence="3">CCUG 60898</strain>
    </source>
</reference>
<dbReference type="GO" id="GO:0016491">
    <property type="term" value="F:oxidoreductase activity"/>
    <property type="evidence" value="ECO:0007669"/>
    <property type="project" value="UniProtKB-KW"/>
</dbReference>
<dbReference type="InterPro" id="IPR002347">
    <property type="entry name" value="SDR_fam"/>
</dbReference>
<gene>
    <name evidence="2" type="ORF">ACFQ1G_08925</name>
</gene>
<dbReference type="NCBIfam" id="NF005559">
    <property type="entry name" value="PRK07231.1"/>
    <property type="match status" value="1"/>
</dbReference>
<dbReference type="Proteomes" id="UP001597100">
    <property type="component" value="Unassembled WGS sequence"/>
</dbReference>
<evidence type="ECO:0000256" key="1">
    <source>
        <dbReference type="ARBA" id="ARBA00006484"/>
    </source>
</evidence>
<keyword evidence="3" id="KW-1185">Reference proteome</keyword>
<accession>A0ABW3IFV8</accession>
<dbReference type="InterPro" id="IPR020904">
    <property type="entry name" value="Sc_DH/Rdtase_CS"/>
</dbReference>
<name>A0ABW3IFV8_9FLAO</name>
<proteinExistence type="inferred from homology"/>
<comment type="similarity">
    <text evidence="1">Belongs to the short-chain dehydrogenases/reductases (SDR) family.</text>
</comment>
<dbReference type="RefSeq" id="WP_380738743.1">
    <property type="nucleotide sequence ID" value="NZ_JBHTJP010000034.1"/>
</dbReference>
<dbReference type="PROSITE" id="PS00061">
    <property type="entry name" value="ADH_SHORT"/>
    <property type="match status" value="1"/>
</dbReference>
<protein>
    <submittedName>
        <fullName evidence="2">SDR family NAD(P)-dependent oxidoreductase</fullName>
        <ecNumber evidence="2">1.1.1.-</ecNumber>
    </submittedName>
</protein>
<dbReference type="PANTHER" id="PTHR42760">
    <property type="entry name" value="SHORT-CHAIN DEHYDROGENASES/REDUCTASES FAMILY MEMBER"/>
    <property type="match status" value="1"/>
</dbReference>
<comment type="caution">
    <text evidence="2">The sequence shown here is derived from an EMBL/GenBank/DDBJ whole genome shotgun (WGS) entry which is preliminary data.</text>
</comment>
<keyword evidence="2" id="KW-0560">Oxidoreductase</keyword>
<sequence length="253" mass="27564">MERLKDKVAVITGGAGGIGLATAETFLQEGAKVMLVDLNEHELKERAAALKNDNVIYFAGDVSHAADVKKYTEACINYFGKIDIFFNNAGIEGVFSPISEYPEEVFDRVIAVNLKGVWLGCKIVIPKMTDGSSVILTSSVAGLKGFINLSPYVASKHAVTGVMRTIALEFAERRIRVNSIHPGPVNNRMMRSIEKQISPNDPDEAEKSFESIIPFKRYAENKEIANLALFLASDESAYLTGTTQVIDGGMSIV</sequence>
<dbReference type="Gene3D" id="3.40.50.720">
    <property type="entry name" value="NAD(P)-binding Rossmann-like Domain"/>
    <property type="match status" value="1"/>
</dbReference>
<evidence type="ECO:0000313" key="2">
    <source>
        <dbReference type="EMBL" id="MFD0976913.1"/>
    </source>
</evidence>
<dbReference type="PRINTS" id="PR00081">
    <property type="entry name" value="GDHRDH"/>
</dbReference>
<dbReference type="SUPFAM" id="SSF51735">
    <property type="entry name" value="NAD(P)-binding Rossmann-fold domains"/>
    <property type="match status" value="1"/>
</dbReference>
<dbReference type="InterPro" id="IPR036291">
    <property type="entry name" value="NAD(P)-bd_dom_sf"/>
</dbReference>
<dbReference type="CDD" id="cd05233">
    <property type="entry name" value="SDR_c"/>
    <property type="match status" value="1"/>
</dbReference>
<evidence type="ECO:0000313" key="3">
    <source>
        <dbReference type="Proteomes" id="UP001597100"/>
    </source>
</evidence>
<dbReference type="EMBL" id="JBHTJP010000034">
    <property type="protein sequence ID" value="MFD0976913.1"/>
    <property type="molecule type" value="Genomic_DNA"/>
</dbReference>
<dbReference type="EC" id="1.1.1.-" evidence="2"/>